<dbReference type="PATRIC" id="fig|218284.4.peg.4535"/>
<dbReference type="Proteomes" id="UP000050398">
    <property type="component" value="Unassembled WGS sequence"/>
</dbReference>
<sequence>MKKKTVAVTTIFFAFFGFAWMVETEDRFNRGIIETEDPTSMNIKPVQYGENEEVEEEMTQEPARGRQPFGSREYIRVVPHSNYLQ</sequence>
<protein>
    <submittedName>
        <fullName evidence="1">Uncharacterized protein</fullName>
    </submittedName>
</protein>
<gene>
    <name evidence="1" type="ORF">AM506_13890</name>
</gene>
<organism evidence="1 2">
    <name type="scientific">Rossellomorea vietnamensis</name>
    <dbReference type="NCBI Taxonomy" id="218284"/>
    <lineage>
        <taxon>Bacteria</taxon>
        <taxon>Bacillati</taxon>
        <taxon>Bacillota</taxon>
        <taxon>Bacilli</taxon>
        <taxon>Bacillales</taxon>
        <taxon>Bacillaceae</taxon>
        <taxon>Rossellomorea</taxon>
    </lineage>
</organism>
<evidence type="ECO:0000313" key="2">
    <source>
        <dbReference type="Proteomes" id="UP000050398"/>
    </source>
</evidence>
<dbReference type="OrthoDB" id="2916641at2"/>
<proteinExistence type="predicted"/>
<reference evidence="1 2" key="1">
    <citation type="submission" date="2015-08" db="EMBL/GenBank/DDBJ databases">
        <title>Draft Genome Sequence of Bacillus vietnamensis UCD-SED5.</title>
        <authorList>
            <person name="Lee R.D."/>
            <person name="Jospin G."/>
            <person name="Lang J.M."/>
            <person name="Coil D.A."/>
            <person name="Eisen J.A."/>
        </authorList>
    </citation>
    <scope>NUCLEOTIDE SEQUENCE [LARGE SCALE GENOMIC DNA]</scope>
    <source>
        <strain evidence="1 2">UCD-SED5</strain>
    </source>
</reference>
<name>A0A0P6WEY5_9BACI</name>
<dbReference type="AlphaFoldDB" id="A0A0P6WEY5"/>
<accession>A0A0P6WEY5</accession>
<dbReference type="RefSeq" id="WP_060673090.1">
    <property type="nucleotide sequence ID" value="NZ_LIXZ01000010.1"/>
</dbReference>
<evidence type="ECO:0000313" key="1">
    <source>
        <dbReference type="EMBL" id="KPL59027.1"/>
    </source>
</evidence>
<comment type="caution">
    <text evidence="1">The sequence shown here is derived from an EMBL/GenBank/DDBJ whole genome shotgun (WGS) entry which is preliminary data.</text>
</comment>
<dbReference type="EMBL" id="LIXZ01000010">
    <property type="protein sequence ID" value="KPL59027.1"/>
    <property type="molecule type" value="Genomic_DNA"/>
</dbReference>